<evidence type="ECO:0000313" key="1">
    <source>
        <dbReference type="EMBL" id="ORD99487.1"/>
    </source>
</evidence>
<sequence length="63" mass="7236">MFKGCISYSSAGRIVFIEKTMNAAMYKQILTQNLKQSALEMGLEEFIFIQDNDPKHTSRFISN</sequence>
<evidence type="ECO:0008006" key="3">
    <source>
        <dbReference type="Google" id="ProtNLM"/>
    </source>
</evidence>
<gene>
    <name evidence="1" type="ORF">A0H76_775</name>
</gene>
<organism evidence="1 2">
    <name type="scientific">Hepatospora eriocheir</name>
    <dbReference type="NCBI Taxonomy" id="1081669"/>
    <lineage>
        <taxon>Eukaryota</taxon>
        <taxon>Fungi</taxon>
        <taxon>Fungi incertae sedis</taxon>
        <taxon>Microsporidia</taxon>
        <taxon>Hepatosporidae</taxon>
        <taxon>Hepatospora</taxon>
    </lineage>
</organism>
<dbReference type="GO" id="GO:0003676">
    <property type="term" value="F:nucleic acid binding"/>
    <property type="evidence" value="ECO:0007669"/>
    <property type="project" value="InterPro"/>
</dbReference>
<reference evidence="1 2" key="1">
    <citation type="journal article" date="2017" name="Environ. Microbiol.">
        <title>Decay of the glycolytic pathway and adaptation to intranuclear parasitism within Enterocytozoonidae microsporidia.</title>
        <authorList>
            <person name="Wiredu Boakye D."/>
            <person name="Jaroenlak P."/>
            <person name="Prachumwat A."/>
            <person name="Williams T.A."/>
            <person name="Bateman K.S."/>
            <person name="Itsathitphaisarn O."/>
            <person name="Sritunyalucksana K."/>
            <person name="Paszkiewicz K.H."/>
            <person name="Moore K.A."/>
            <person name="Stentiford G.D."/>
            <person name="Williams B.A."/>
        </authorList>
    </citation>
    <scope>NUCLEOTIDE SEQUENCE [LARGE SCALE GENOMIC DNA]</scope>
    <source>
        <strain evidence="2">canceri</strain>
    </source>
</reference>
<dbReference type="VEuPathDB" id="MicrosporidiaDB:A0H76_775"/>
<dbReference type="Gene3D" id="3.30.420.10">
    <property type="entry name" value="Ribonuclease H-like superfamily/Ribonuclease H"/>
    <property type="match status" value="1"/>
</dbReference>
<dbReference type="AlphaFoldDB" id="A0A1X0QI82"/>
<name>A0A1X0QI82_9MICR</name>
<dbReference type="VEuPathDB" id="MicrosporidiaDB:HERIO_1152"/>
<comment type="caution">
    <text evidence="1">The sequence shown here is derived from an EMBL/GenBank/DDBJ whole genome shotgun (WGS) entry which is preliminary data.</text>
</comment>
<dbReference type="InterPro" id="IPR036397">
    <property type="entry name" value="RNaseH_sf"/>
</dbReference>
<protein>
    <recommendedName>
        <fullName evidence="3">TCB1</fullName>
    </recommendedName>
</protein>
<proteinExistence type="predicted"/>
<evidence type="ECO:0000313" key="2">
    <source>
        <dbReference type="Proteomes" id="UP000192501"/>
    </source>
</evidence>
<dbReference type="Proteomes" id="UP000192501">
    <property type="component" value="Unassembled WGS sequence"/>
</dbReference>
<dbReference type="EMBL" id="LTAI01000182">
    <property type="protein sequence ID" value="ORD99487.1"/>
    <property type="molecule type" value="Genomic_DNA"/>
</dbReference>
<accession>A0A1X0QI82</accession>